<dbReference type="Gene3D" id="3.40.30.10">
    <property type="entry name" value="Glutaredoxin"/>
    <property type="match status" value="1"/>
</dbReference>
<protein>
    <recommendedName>
        <fullName evidence="2">Arsenate reductase (Glutaredoxin)</fullName>
    </recommendedName>
</protein>
<dbReference type="SUPFAM" id="SSF52833">
    <property type="entry name" value="Thioredoxin-like"/>
    <property type="match status" value="1"/>
</dbReference>
<evidence type="ECO:0000313" key="1">
    <source>
        <dbReference type="EMBL" id="SVA92361.1"/>
    </source>
</evidence>
<dbReference type="PROSITE" id="PS51353">
    <property type="entry name" value="ARSC"/>
    <property type="match status" value="1"/>
</dbReference>
<reference evidence="1" key="1">
    <citation type="submission" date="2018-05" db="EMBL/GenBank/DDBJ databases">
        <authorList>
            <person name="Lanie J.A."/>
            <person name="Ng W.-L."/>
            <person name="Kazmierczak K.M."/>
            <person name="Andrzejewski T.M."/>
            <person name="Davidsen T.M."/>
            <person name="Wayne K.J."/>
            <person name="Tettelin H."/>
            <person name="Glass J.I."/>
            <person name="Rusch D."/>
            <person name="Podicherti R."/>
            <person name="Tsui H.-C.T."/>
            <person name="Winkler M.E."/>
        </authorList>
    </citation>
    <scope>NUCLEOTIDE SEQUENCE</scope>
</reference>
<proteinExistence type="predicted"/>
<gene>
    <name evidence="1" type="ORF">METZ01_LOCUS145215</name>
</gene>
<dbReference type="InterPro" id="IPR036249">
    <property type="entry name" value="Thioredoxin-like_sf"/>
</dbReference>
<dbReference type="Pfam" id="PF03960">
    <property type="entry name" value="ArsC"/>
    <property type="match status" value="1"/>
</dbReference>
<accession>A0A381ZTV4</accession>
<dbReference type="EMBL" id="UINC01022533">
    <property type="protein sequence ID" value="SVA92361.1"/>
    <property type="molecule type" value="Genomic_DNA"/>
</dbReference>
<name>A0A381ZTV4_9ZZZZ</name>
<dbReference type="PANTHER" id="PTHR30041:SF4">
    <property type="entry name" value="ARSENATE REDUCTASE"/>
    <property type="match status" value="1"/>
</dbReference>
<dbReference type="AlphaFoldDB" id="A0A381ZTV4"/>
<organism evidence="1">
    <name type="scientific">marine metagenome</name>
    <dbReference type="NCBI Taxonomy" id="408172"/>
    <lineage>
        <taxon>unclassified sequences</taxon>
        <taxon>metagenomes</taxon>
        <taxon>ecological metagenomes</taxon>
    </lineage>
</organism>
<evidence type="ECO:0008006" key="2">
    <source>
        <dbReference type="Google" id="ProtNLM"/>
    </source>
</evidence>
<dbReference type="PANTHER" id="PTHR30041">
    <property type="entry name" value="ARSENATE REDUCTASE"/>
    <property type="match status" value="1"/>
</dbReference>
<sequence length="95" mass="10855">MRDNSIEPIIINYLIDVPSQNEIKSLAKKLGKRPAEFVRKGEKDFKENTISNLLDNDQEMVSAMHQYPKIIERPIVVKGDQAVLGRPPENILELI</sequence>
<dbReference type="InterPro" id="IPR006660">
    <property type="entry name" value="Arsenate_reductase-like"/>
</dbReference>